<dbReference type="AlphaFoldDB" id="X1FDR1"/>
<dbReference type="InterPro" id="IPR036008">
    <property type="entry name" value="Aconitase_4Fe-4S_dom"/>
</dbReference>
<evidence type="ECO:0000259" key="5">
    <source>
        <dbReference type="Pfam" id="PF00330"/>
    </source>
</evidence>
<proteinExistence type="predicted"/>
<evidence type="ECO:0000256" key="4">
    <source>
        <dbReference type="ARBA" id="ARBA00023239"/>
    </source>
</evidence>
<dbReference type="GO" id="GO:0046872">
    <property type="term" value="F:metal ion binding"/>
    <property type="evidence" value="ECO:0007669"/>
    <property type="project" value="UniProtKB-KW"/>
</dbReference>
<dbReference type="PANTHER" id="PTHR43822:SF2">
    <property type="entry name" value="HOMOACONITASE, MITOCHONDRIAL"/>
    <property type="match status" value="1"/>
</dbReference>
<dbReference type="SUPFAM" id="SSF53732">
    <property type="entry name" value="Aconitase iron-sulfur domain"/>
    <property type="match status" value="1"/>
</dbReference>
<organism evidence="6">
    <name type="scientific">marine sediment metagenome</name>
    <dbReference type="NCBI Taxonomy" id="412755"/>
    <lineage>
        <taxon>unclassified sequences</taxon>
        <taxon>metagenomes</taxon>
        <taxon>ecological metagenomes</taxon>
    </lineage>
</organism>
<dbReference type="PANTHER" id="PTHR43822">
    <property type="entry name" value="HOMOACONITASE, MITOCHONDRIAL-RELATED"/>
    <property type="match status" value="1"/>
</dbReference>
<evidence type="ECO:0000256" key="1">
    <source>
        <dbReference type="ARBA" id="ARBA00022723"/>
    </source>
</evidence>
<keyword evidence="4" id="KW-0456">Lyase</keyword>
<keyword evidence="3" id="KW-0411">Iron-sulfur</keyword>
<dbReference type="InterPro" id="IPR015931">
    <property type="entry name" value="Acnase/IPM_dHydase_lsu_aba_1/3"/>
</dbReference>
<dbReference type="InterPro" id="IPR001030">
    <property type="entry name" value="Acoase/IPM_deHydtase_lsu_aba"/>
</dbReference>
<dbReference type="PROSITE" id="PS00450">
    <property type="entry name" value="ACONITASE_1"/>
    <property type="match status" value="1"/>
</dbReference>
<dbReference type="PROSITE" id="PS01244">
    <property type="entry name" value="ACONITASE_2"/>
    <property type="match status" value="1"/>
</dbReference>
<feature type="domain" description="Aconitase/3-isopropylmalate dehydratase large subunit alpha/beta/alpha" evidence="5">
    <location>
        <begin position="24"/>
        <end position="149"/>
    </location>
</feature>
<comment type="caution">
    <text evidence="6">The sequence shown here is derived from an EMBL/GenBank/DDBJ whole genome shotgun (WGS) entry which is preliminary data.</text>
</comment>
<protein>
    <recommendedName>
        <fullName evidence="5">Aconitase/3-isopropylmalate dehydratase large subunit alpha/beta/alpha domain-containing protein</fullName>
    </recommendedName>
</protein>
<feature type="non-terminal residue" evidence="6">
    <location>
        <position position="1"/>
    </location>
</feature>
<dbReference type="InterPro" id="IPR050067">
    <property type="entry name" value="IPM_dehydratase_rel_enz"/>
</dbReference>
<gene>
    <name evidence="6" type="ORF">S03H2_23256</name>
</gene>
<keyword evidence="1" id="KW-0479">Metal-binding</keyword>
<dbReference type="GO" id="GO:0051536">
    <property type="term" value="F:iron-sulfur cluster binding"/>
    <property type="evidence" value="ECO:0007669"/>
    <property type="project" value="UniProtKB-KW"/>
</dbReference>
<reference evidence="6" key="1">
    <citation type="journal article" date="2014" name="Front. Microbiol.">
        <title>High frequency of phylogenetically diverse reductive dehalogenase-homologous genes in deep subseafloor sedimentary metagenomes.</title>
        <authorList>
            <person name="Kawai M."/>
            <person name="Futagami T."/>
            <person name="Toyoda A."/>
            <person name="Takaki Y."/>
            <person name="Nishi S."/>
            <person name="Hori S."/>
            <person name="Arai W."/>
            <person name="Tsubouchi T."/>
            <person name="Morono Y."/>
            <person name="Uchiyama I."/>
            <person name="Ito T."/>
            <person name="Fujiyama A."/>
            <person name="Inagaki F."/>
            <person name="Takami H."/>
        </authorList>
    </citation>
    <scope>NUCLEOTIDE SEQUENCE</scope>
    <source>
        <strain evidence="6">Expedition CK06-06</strain>
    </source>
</reference>
<name>X1FDR1_9ZZZZ</name>
<sequence>FDISKLSPQLACPHSVDNVADIEKVLGRKIDLAYLGTCTNGRLEDLAQAAQILKETHVKQGVTFIVAAASKEIYLQAAKLKILEVLSRAGAVVLPAGCGPCVGTHAGVPADKQTVISTANRNFKGRMGNPRASIFLGSPLTLAASAVEGKIADPRKYVADTRR</sequence>
<keyword evidence="2" id="KW-0408">Iron</keyword>
<dbReference type="GO" id="GO:0019752">
    <property type="term" value="P:carboxylic acid metabolic process"/>
    <property type="evidence" value="ECO:0007669"/>
    <property type="project" value="UniProtKB-ARBA"/>
</dbReference>
<dbReference type="GO" id="GO:0016829">
    <property type="term" value="F:lyase activity"/>
    <property type="evidence" value="ECO:0007669"/>
    <property type="project" value="UniProtKB-KW"/>
</dbReference>
<accession>X1FDR1</accession>
<dbReference type="Pfam" id="PF00330">
    <property type="entry name" value="Aconitase"/>
    <property type="match status" value="1"/>
</dbReference>
<dbReference type="InterPro" id="IPR018136">
    <property type="entry name" value="Aconitase_4Fe-4S_BS"/>
</dbReference>
<dbReference type="Gene3D" id="3.30.499.10">
    <property type="entry name" value="Aconitase, domain 3"/>
    <property type="match status" value="1"/>
</dbReference>
<dbReference type="EMBL" id="BARU01012676">
    <property type="protein sequence ID" value="GAH43781.1"/>
    <property type="molecule type" value="Genomic_DNA"/>
</dbReference>
<evidence type="ECO:0000313" key="6">
    <source>
        <dbReference type="EMBL" id="GAH43781.1"/>
    </source>
</evidence>
<evidence type="ECO:0000256" key="2">
    <source>
        <dbReference type="ARBA" id="ARBA00023004"/>
    </source>
</evidence>
<evidence type="ECO:0000256" key="3">
    <source>
        <dbReference type="ARBA" id="ARBA00023014"/>
    </source>
</evidence>